<accession>A0A085M672</accession>
<proteinExistence type="predicted"/>
<organism evidence="1 3">
    <name type="scientific">Trichuris suis</name>
    <name type="common">pig whipworm</name>
    <dbReference type="NCBI Taxonomy" id="68888"/>
    <lineage>
        <taxon>Eukaryota</taxon>
        <taxon>Metazoa</taxon>
        <taxon>Ecdysozoa</taxon>
        <taxon>Nematoda</taxon>
        <taxon>Enoplea</taxon>
        <taxon>Dorylaimia</taxon>
        <taxon>Trichinellida</taxon>
        <taxon>Trichuridae</taxon>
        <taxon>Trichuris</taxon>
    </lineage>
</organism>
<protein>
    <submittedName>
        <fullName evidence="1">Uncharacterized protein</fullName>
    </submittedName>
</protein>
<dbReference type="EMBL" id="KL363224">
    <property type="protein sequence ID" value="KFD52718.1"/>
    <property type="molecule type" value="Genomic_DNA"/>
</dbReference>
<evidence type="ECO:0000313" key="2">
    <source>
        <dbReference type="EMBL" id="KFD71505.1"/>
    </source>
</evidence>
<dbReference type="EMBL" id="KL367482">
    <property type="protein sequence ID" value="KFD71505.1"/>
    <property type="molecule type" value="Genomic_DNA"/>
</dbReference>
<gene>
    <name evidence="1" type="ORF">M513_06374</name>
    <name evidence="2" type="ORF">M514_06374</name>
</gene>
<keyword evidence="3" id="KW-1185">Reference proteome</keyword>
<evidence type="ECO:0000313" key="3">
    <source>
        <dbReference type="Proteomes" id="UP000030764"/>
    </source>
</evidence>
<dbReference type="AlphaFoldDB" id="A0A085M672"/>
<dbReference type="Proteomes" id="UP000030758">
    <property type="component" value="Unassembled WGS sequence"/>
</dbReference>
<sequence>MYVLCRRDVDNATLTCYHELKTEKLNASDLWLETSLEDDTLLWRKQNYRGHRAIVKYDYIC</sequence>
<name>A0A085M672_9BILA</name>
<reference evidence="1 3" key="1">
    <citation type="journal article" date="2014" name="Nat. Genet.">
        <title>Genome and transcriptome of the porcine whipworm Trichuris suis.</title>
        <authorList>
            <person name="Jex A.R."/>
            <person name="Nejsum P."/>
            <person name="Schwarz E.M."/>
            <person name="Hu L."/>
            <person name="Young N.D."/>
            <person name="Hall R.S."/>
            <person name="Korhonen P.K."/>
            <person name="Liao S."/>
            <person name="Thamsborg S."/>
            <person name="Xia J."/>
            <person name="Xu P."/>
            <person name="Wang S."/>
            <person name="Scheerlinck J.P."/>
            <person name="Hofmann A."/>
            <person name="Sternberg P.W."/>
            <person name="Wang J."/>
            <person name="Gasser R.B."/>
        </authorList>
    </citation>
    <scope>NUCLEOTIDE SEQUENCE [LARGE SCALE GENOMIC DNA]</scope>
    <source>
        <strain evidence="2">DCEP-RM93F</strain>
        <strain evidence="1">DCEP-RM93M</strain>
    </source>
</reference>
<evidence type="ECO:0000313" key="1">
    <source>
        <dbReference type="EMBL" id="KFD52718.1"/>
    </source>
</evidence>
<dbReference type="Proteomes" id="UP000030764">
    <property type="component" value="Unassembled WGS sequence"/>
</dbReference>